<organism evidence="2">
    <name type="scientific">bioreactor metagenome</name>
    <dbReference type="NCBI Taxonomy" id="1076179"/>
    <lineage>
        <taxon>unclassified sequences</taxon>
        <taxon>metagenomes</taxon>
        <taxon>ecological metagenomes</taxon>
    </lineage>
</organism>
<dbReference type="Gene3D" id="3.20.20.70">
    <property type="entry name" value="Aldolase class I"/>
    <property type="match status" value="1"/>
</dbReference>
<dbReference type="GO" id="GO:0016051">
    <property type="term" value="P:carbohydrate biosynthetic process"/>
    <property type="evidence" value="ECO:0007669"/>
    <property type="project" value="InterPro"/>
</dbReference>
<sequence length="102" mass="11587">MEGPDHRASTEPGEFKRMIDSIHNVELAIGSGIKKPNQDEKNNAEVVLKRIVAQRRIPYGKIIDVDDICAKRHNVGISVKYWDIIVGTIARRTYEIDEAIEM</sequence>
<gene>
    <name evidence="2" type="primary">legI_7</name>
    <name evidence="2" type="ORF">SDC9_78807</name>
</gene>
<evidence type="ECO:0000259" key="1">
    <source>
        <dbReference type="PROSITE" id="PS50844"/>
    </source>
</evidence>
<dbReference type="PROSITE" id="PS50844">
    <property type="entry name" value="AFP_LIKE"/>
    <property type="match status" value="1"/>
</dbReference>
<dbReference type="InterPro" id="IPR036732">
    <property type="entry name" value="AFP_Neu5c_C_sf"/>
</dbReference>
<dbReference type="Pfam" id="PF03102">
    <property type="entry name" value="NeuB"/>
    <property type="match status" value="1"/>
</dbReference>
<dbReference type="CDD" id="cd11615">
    <property type="entry name" value="SAF_NeuB_like"/>
    <property type="match status" value="1"/>
</dbReference>
<keyword evidence="2" id="KW-0808">Transferase</keyword>
<dbReference type="Pfam" id="PF08666">
    <property type="entry name" value="SAF"/>
    <property type="match status" value="1"/>
</dbReference>
<protein>
    <submittedName>
        <fullName evidence="2">N,N'-diacetyllegionaminic acid synthase</fullName>
        <ecNumber evidence="2">2.5.1.101</ecNumber>
    </submittedName>
</protein>
<evidence type="ECO:0000313" key="2">
    <source>
        <dbReference type="EMBL" id="MPM32245.1"/>
    </source>
</evidence>
<dbReference type="SUPFAM" id="SSF51569">
    <property type="entry name" value="Aldolase"/>
    <property type="match status" value="1"/>
</dbReference>
<dbReference type="InterPro" id="IPR013132">
    <property type="entry name" value="PseI/NeuA/B-like_N"/>
</dbReference>
<dbReference type="GO" id="GO:0047444">
    <property type="term" value="F:N-acylneuraminate-9-phosphate synthase activity"/>
    <property type="evidence" value="ECO:0007669"/>
    <property type="project" value="TreeGrafter"/>
</dbReference>
<dbReference type="InterPro" id="IPR051690">
    <property type="entry name" value="PseI-like"/>
</dbReference>
<comment type="caution">
    <text evidence="2">The sequence shown here is derived from an EMBL/GenBank/DDBJ whole genome shotgun (WGS) entry which is preliminary data.</text>
</comment>
<dbReference type="InterPro" id="IPR013785">
    <property type="entry name" value="Aldolase_TIM"/>
</dbReference>
<dbReference type="PANTHER" id="PTHR42966:SF1">
    <property type="entry name" value="SIALIC ACID SYNTHASE"/>
    <property type="match status" value="1"/>
</dbReference>
<feature type="domain" description="AFP-like" evidence="1">
    <location>
        <begin position="50"/>
        <end position="102"/>
    </location>
</feature>
<dbReference type="EMBL" id="VSSQ01006308">
    <property type="protein sequence ID" value="MPM32245.1"/>
    <property type="molecule type" value="Genomic_DNA"/>
</dbReference>
<dbReference type="InterPro" id="IPR006190">
    <property type="entry name" value="SAF_AFP_Neu5Ac"/>
</dbReference>
<dbReference type="InterPro" id="IPR057736">
    <property type="entry name" value="SAF_PseI/NeuA/NeuB"/>
</dbReference>
<name>A0A644YUI4_9ZZZZ</name>
<reference evidence="2" key="1">
    <citation type="submission" date="2019-08" db="EMBL/GenBank/DDBJ databases">
        <authorList>
            <person name="Kucharzyk K."/>
            <person name="Murdoch R.W."/>
            <person name="Higgins S."/>
            <person name="Loffler F."/>
        </authorList>
    </citation>
    <scope>NUCLEOTIDE SEQUENCE</scope>
</reference>
<dbReference type="Gene3D" id="3.90.1210.10">
    <property type="entry name" value="Antifreeze-like/N-acetylneuraminic acid synthase C-terminal domain"/>
    <property type="match status" value="1"/>
</dbReference>
<accession>A0A644YUI4</accession>
<dbReference type="InterPro" id="IPR013974">
    <property type="entry name" value="SAF"/>
</dbReference>
<proteinExistence type="predicted"/>
<dbReference type="EC" id="2.5.1.101" evidence="2"/>
<dbReference type="AlphaFoldDB" id="A0A644YUI4"/>
<dbReference type="SUPFAM" id="SSF51269">
    <property type="entry name" value="AFP III-like domain"/>
    <property type="match status" value="1"/>
</dbReference>
<dbReference type="PANTHER" id="PTHR42966">
    <property type="entry name" value="N-ACETYLNEURAMINATE SYNTHASE"/>
    <property type="match status" value="1"/>
</dbReference>